<sequence length="55" mass="5941">MAEITKIHFGFIGRAKIAHKVSHALALAPIVVLHAVGSRSFDKGFSIVAKVYSSY</sequence>
<accession>A0A4D6NPN7</accession>
<evidence type="ECO:0000313" key="2">
    <source>
        <dbReference type="Proteomes" id="UP000501690"/>
    </source>
</evidence>
<gene>
    <name evidence="1" type="ORF">DEO72_LG11g1500</name>
</gene>
<reference evidence="1 2" key="1">
    <citation type="submission" date="2019-04" db="EMBL/GenBank/DDBJ databases">
        <title>An improved genome assembly and genetic linkage map for asparagus bean, Vigna unguiculata ssp. sesquipedialis.</title>
        <authorList>
            <person name="Xia Q."/>
            <person name="Zhang R."/>
            <person name="Dong Y."/>
        </authorList>
    </citation>
    <scope>NUCLEOTIDE SEQUENCE [LARGE SCALE GENOMIC DNA]</scope>
    <source>
        <tissue evidence="1">Leaf</tissue>
    </source>
</reference>
<proteinExistence type="predicted"/>
<protein>
    <submittedName>
        <fullName evidence="1">Uncharacterized protein</fullName>
    </submittedName>
</protein>
<dbReference type="AlphaFoldDB" id="A0A4D6NPN7"/>
<name>A0A4D6NPN7_VIGUN</name>
<organism evidence="1 2">
    <name type="scientific">Vigna unguiculata</name>
    <name type="common">Cowpea</name>
    <dbReference type="NCBI Taxonomy" id="3917"/>
    <lineage>
        <taxon>Eukaryota</taxon>
        <taxon>Viridiplantae</taxon>
        <taxon>Streptophyta</taxon>
        <taxon>Embryophyta</taxon>
        <taxon>Tracheophyta</taxon>
        <taxon>Spermatophyta</taxon>
        <taxon>Magnoliopsida</taxon>
        <taxon>eudicotyledons</taxon>
        <taxon>Gunneridae</taxon>
        <taxon>Pentapetalae</taxon>
        <taxon>rosids</taxon>
        <taxon>fabids</taxon>
        <taxon>Fabales</taxon>
        <taxon>Fabaceae</taxon>
        <taxon>Papilionoideae</taxon>
        <taxon>50 kb inversion clade</taxon>
        <taxon>NPAAA clade</taxon>
        <taxon>indigoferoid/millettioid clade</taxon>
        <taxon>Phaseoleae</taxon>
        <taxon>Vigna</taxon>
    </lineage>
</organism>
<keyword evidence="2" id="KW-1185">Reference proteome</keyword>
<dbReference type="Proteomes" id="UP000501690">
    <property type="component" value="Linkage Group LG11"/>
</dbReference>
<evidence type="ECO:0000313" key="1">
    <source>
        <dbReference type="EMBL" id="QCE14499.1"/>
    </source>
</evidence>
<dbReference type="EMBL" id="CP039355">
    <property type="protein sequence ID" value="QCE14499.1"/>
    <property type="molecule type" value="Genomic_DNA"/>
</dbReference>